<dbReference type="Gene3D" id="1.25.40.10">
    <property type="entry name" value="Tetratricopeptide repeat domain"/>
    <property type="match status" value="1"/>
</dbReference>
<dbReference type="InterPro" id="IPR011990">
    <property type="entry name" value="TPR-like_helical_dom_sf"/>
</dbReference>
<reference evidence="3" key="1">
    <citation type="journal article" date="2017" name="Genome Announc.">
        <title>Draft Genome Sequence of Terrimicrobium sacchariphilum NM-5T, a Facultative Anaerobic Soil Bacterium of the Class Spartobacteria.</title>
        <authorList>
            <person name="Qiu Y.L."/>
            <person name="Tourlousse D.M."/>
            <person name="Matsuura N."/>
            <person name="Ohashi A."/>
            <person name="Sekiguchi Y."/>
        </authorList>
    </citation>
    <scope>NUCLEOTIDE SEQUENCE [LARGE SCALE GENOMIC DNA]</scope>
    <source>
        <strain evidence="3">NM-5</strain>
    </source>
</reference>
<dbReference type="RefSeq" id="WP_075077588.1">
    <property type="nucleotide sequence ID" value="NZ_BDCO01000002.1"/>
</dbReference>
<evidence type="ECO:0000313" key="3">
    <source>
        <dbReference type="Proteomes" id="UP000076023"/>
    </source>
</evidence>
<evidence type="ECO:0000313" key="2">
    <source>
        <dbReference type="EMBL" id="GAT31702.1"/>
    </source>
</evidence>
<organism evidence="2 3">
    <name type="scientific">Terrimicrobium sacchariphilum</name>
    <dbReference type="NCBI Taxonomy" id="690879"/>
    <lineage>
        <taxon>Bacteria</taxon>
        <taxon>Pseudomonadati</taxon>
        <taxon>Verrucomicrobiota</taxon>
        <taxon>Terrimicrobiia</taxon>
        <taxon>Terrimicrobiales</taxon>
        <taxon>Terrimicrobiaceae</taxon>
        <taxon>Terrimicrobium</taxon>
    </lineage>
</organism>
<dbReference type="PROSITE" id="PS50005">
    <property type="entry name" value="TPR"/>
    <property type="match status" value="1"/>
</dbReference>
<dbReference type="STRING" id="690879.TSACC_296"/>
<feature type="repeat" description="TPR" evidence="1">
    <location>
        <begin position="220"/>
        <end position="253"/>
    </location>
</feature>
<dbReference type="InterPro" id="IPR019734">
    <property type="entry name" value="TPR_rpt"/>
</dbReference>
<dbReference type="InParanoid" id="A0A146G2I9"/>
<dbReference type="SUPFAM" id="SSF48452">
    <property type="entry name" value="TPR-like"/>
    <property type="match status" value="1"/>
</dbReference>
<protein>
    <submittedName>
        <fullName evidence="2">Tetratricopeptide repeat-containing protein</fullName>
    </submittedName>
</protein>
<evidence type="ECO:0000256" key="1">
    <source>
        <dbReference type="PROSITE-ProRule" id="PRU00339"/>
    </source>
</evidence>
<keyword evidence="3" id="KW-1185">Reference proteome</keyword>
<proteinExistence type="predicted"/>
<dbReference type="Proteomes" id="UP000076023">
    <property type="component" value="Unassembled WGS sequence"/>
</dbReference>
<comment type="caution">
    <text evidence="2">The sequence shown here is derived from an EMBL/GenBank/DDBJ whole genome shotgun (WGS) entry which is preliminary data.</text>
</comment>
<dbReference type="EMBL" id="BDCO01000002">
    <property type="protein sequence ID" value="GAT31702.1"/>
    <property type="molecule type" value="Genomic_DNA"/>
</dbReference>
<keyword evidence="1" id="KW-0802">TPR repeat</keyword>
<dbReference type="AlphaFoldDB" id="A0A146G2I9"/>
<accession>A0A146G2I9</accession>
<dbReference type="OrthoDB" id="6399948at2"/>
<gene>
    <name evidence="2" type="ORF">TSACC_296</name>
</gene>
<name>A0A146G2I9_TERSA</name>
<sequence>MIQPLKSSKTTWFVYWLDLEEPVPANGDYFLPTLLIVSDSSGAPLSAPEVLEELDQLRVENYLLKLFDKFGAPDRLAVGVSEDWDDEAWTAFAQENRVEIRFQKFDRNEPDDLHALAQSVVLRFSGDAKSEPQRKDVARGLVNTALRTRSARKKLALLRTALDRDADCSTARIELADVEFQNGNWKACLTGYDEVISREMPRWRERTTAWWIDRATRPLLRAIYGRAMTLWHQGQHSHAADQFEALLELNPRDNQGVRFFIPLLHLLAEDQEAATAFFERYEKSYAKDYGEPSFLFGWAFSLFQDGHEVEAKRRYQEAILKNIYIAPMLLELTEPNRAIWHPNDRAEPNYAGEFIDSYAVLWDREAGALRLLREVWEEMQPRIERIVAHRERMIDFQDQRFEPDYKKQWQQLVEEDEKLTVVE</sequence>